<reference evidence="1" key="1">
    <citation type="submission" date="2019-08" db="EMBL/GenBank/DDBJ databases">
        <authorList>
            <person name="Kucharzyk K."/>
            <person name="Murdoch R.W."/>
            <person name="Higgins S."/>
            <person name="Loffler F."/>
        </authorList>
    </citation>
    <scope>NUCLEOTIDE SEQUENCE</scope>
</reference>
<proteinExistence type="predicted"/>
<sequence length="185" mass="20109">MFIFPPTKKPVRTTVNTTEITTTKYCQESMPTTSLSGMYNKPKPTINGKVKLPETNLYSCFEPFSTSLGNRLKYLMLAAIRIIRTGPGKPVSLSKSPPAINSVQAVNTPAPINLMSNGLLSSCMASAISASPPNLINWPLPLFSGYFSPRRFKMPEQMIAKKLPMMVAGINCPTNSPLGIPVMAL</sequence>
<dbReference type="EMBL" id="VSSQ01016074">
    <property type="protein sequence ID" value="MPM57062.1"/>
    <property type="molecule type" value="Genomic_DNA"/>
</dbReference>
<comment type="caution">
    <text evidence="1">The sequence shown here is derived from an EMBL/GenBank/DDBJ whole genome shotgun (WGS) entry which is preliminary data.</text>
</comment>
<name>A0A645AUZ0_9ZZZZ</name>
<accession>A0A645AUZ0</accession>
<organism evidence="1">
    <name type="scientific">bioreactor metagenome</name>
    <dbReference type="NCBI Taxonomy" id="1076179"/>
    <lineage>
        <taxon>unclassified sequences</taxon>
        <taxon>metagenomes</taxon>
        <taxon>ecological metagenomes</taxon>
    </lineage>
</organism>
<gene>
    <name evidence="1" type="ORF">SDC9_103880</name>
</gene>
<protein>
    <submittedName>
        <fullName evidence="1">Uncharacterized protein</fullName>
    </submittedName>
</protein>
<dbReference type="AlphaFoldDB" id="A0A645AUZ0"/>
<evidence type="ECO:0000313" key="1">
    <source>
        <dbReference type="EMBL" id="MPM57062.1"/>
    </source>
</evidence>